<accession>A0A8H5EXN1</accession>
<comment type="cofactor">
    <cofactor evidence="1">
        <name>Mg(2+)</name>
        <dbReference type="ChEBI" id="CHEBI:18420"/>
    </cofactor>
</comment>
<comment type="similarity">
    <text evidence="1">Belongs to the helicase family.</text>
</comment>
<dbReference type="AlphaFoldDB" id="A0A8H5EXN1"/>
<comment type="caution">
    <text evidence="3">The sequence shown here is derived from an EMBL/GenBank/DDBJ whole genome shotgun (WGS) entry which is preliminary data.</text>
</comment>
<dbReference type="GO" id="GO:0006310">
    <property type="term" value="P:DNA recombination"/>
    <property type="evidence" value="ECO:0007669"/>
    <property type="project" value="UniProtKB-KW"/>
</dbReference>
<dbReference type="InterPro" id="IPR010285">
    <property type="entry name" value="DNA_helicase_pif1-like_DEAD"/>
</dbReference>
<dbReference type="Proteomes" id="UP000567179">
    <property type="component" value="Unassembled WGS sequence"/>
</dbReference>
<dbReference type="PANTHER" id="PTHR47642:SF5">
    <property type="entry name" value="ATP-DEPENDENT DNA HELICASE"/>
    <property type="match status" value="1"/>
</dbReference>
<dbReference type="GO" id="GO:0016787">
    <property type="term" value="F:hydrolase activity"/>
    <property type="evidence" value="ECO:0007669"/>
    <property type="project" value="UniProtKB-KW"/>
</dbReference>
<dbReference type="GO" id="GO:0000723">
    <property type="term" value="P:telomere maintenance"/>
    <property type="evidence" value="ECO:0007669"/>
    <property type="project" value="InterPro"/>
</dbReference>
<evidence type="ECO:0000313" key="3">
    <source>
        <dbReference type="EMBL" id="KAF5316214.1"/>
    </source>
</evidence>
<keyword evidence="1" id="KW-0067">ATP-binding</keyword>
<keyword evidence="1" id="KW-0227">DNA damage</keyword>
<dbReference type="Gene3D" id="3.40.50.300">
    <property type="entry name" value="P-loop containing nucleotide triphosphate hydrolases"/>
    <property type="match status" value="1"/>
</dbReference>
<keyword evidence="1" id="KW-0234">DNA repair</keyword>
<keyword evidence="1" id="KW-0547">Nucleotide-binding</keyword>
<dbReference type="GO" id="GO:0006281">
    <property type="term" value="P:DNA repair"/>
    <property type="evidence" value="ECO:0007669"/>
    <property type="project" value="UniProtKB-KW"/>
</dbReference>
<sequence>MNGVTRERTTLDPETGGLLLRRHHPNIAAYNDLVTVMMKSNTEVKYIGSGRAARDLVFYITDYVTKPTLPLHVGMTALQYAINKVNDTMAESTEGYTSGVNTKAVITAVNSMMGRHEISQPQVMSYLLGGGDHYTSEKFSTLNWGQILSYVDMANSATSADVTVEDSFAPVDAPLHIEVQNNSVTASSQALDYIFRSEQQLFNGMCLYEFAARGYKSAIPKTLLENKDINDIEGAFSSWDHPQRGTHYLRHRQHIRVPVLLGPTIPNPERSPDVKETWAKCIIILFKPWRHPRDMKADHQTWLEAYEQYKTNIPEEHLTIIRNMNAFAESKDARGTMPLRSRAYQTDGNTDMDGLASAGHTEDAINDFMSVDGDELDNEEGNATIIQDVFLCTDQSLPHSSILDDIASKRLGYGVIGPLDACKNYSSMLQDDSVLSDSNAREVGTDDQPGILSYETFMKEQKVQKVVQGTHPDINSRTFTSDRVNVRRAIDPFVEVMEIDLEDQYSKAFPQRAGAAPVTDIINDVIEKMNLSSNPEQLKAFNTVADHLATGKTDQLLMYVSGVGGTGKSHVIRSIITLFDCLGVRERLLLGAPTGIAAVLIRGQTLHSLTLINPGGKVGNLESLTAMWKDVRYLIIDEVSMIGARFLSQVSNRIREAKYHHPESCSQPFGGVNVIFMGDFGQLKPPIQSSLYAHSIVKTPAFRTASSVDGISAMNGALLWRQVTKVIELVRNQRQSQDPDYANFLSRIRLGRCVPHPNTFSVKSFANDWAYLQSRLMKNLDIDTLKTFEDAPIIVGNKSTRDVLNAKLIIYHSSRLGKNVNLYHSVDKIRRVPVRAGLQNGLWNLNSSINNDALGRLPLFSGMRVMVTENIAFSHGIVNGSEGVVEAIYYNENPSGVKTAVVALVYIAGCGLHLPGLEPDVVPIFPVSTRIDHKIKVDAQTICSGFTRKQLPLIPAYSYTDFKSQGRTLTYVIVDLYTARGQGVYVMLSRVKSIEGLAILRWFPPSKVYSRLSAELRDELERLNALSRA</sequence>
<keyword evidence="1" id="KW-0378">Hydrolase</keyword>
<name>A0A8H5EXN1_9AGAR</name>
<dbReference type="PANTHER" id="PTHR47642">
    <property type="entry name" value="ATP-DEPENDENT DNA HELICASE"/>
    <property type="match status" value="1"/>
</dbReference>
<keyword evidence="1" id="KW-0233">DNA recombination</keyword>
<evidence type="ECO:0000256" key="1">
    <source>
        <dbReference type="RuleBase" id="RU363044"/>
    </source>
</evidence>
<evidence type="ECO:0000313" key="4">
    <source>
        <dbReference type="Proteomes" id="UP000567179"/>
    </source>
</evidence>
<feature type="domain" description="DNA helicase Pif1-like DEAD-box helicase" evidence="2">
    <location>
        <begin position="534"/>
        <end position="753"/>
    </location>
</feature>
<organism evidence="3 4">
    <name type="scientific">Psilocybe cf. subviscida</name>
    <dbReference type="NCBI Taxonomy" id="2480587"/>
    <lineage>
        <taxon>Eukaryota</taxon>
        <taxon>Fungi</taxon>
        <taxon>Dikarya</taxon>
        <taxon>Basidiomycota</taxon>
        <taxon>Agaricomycotina</taxon>
        <taxon>Agaricomycetes</taxon>
        <taxon>Agaricomycetidae</taxon>
        <taxon>Agaricales</taxon>
        <taxon>Agaricineae</taxon>
        <taxon>Strophariaceae</taxon>
        <taxon>Psilocybe</taxon>
    </lineage>
</organism>
<dbReference type="InterPro" id="IPR051055">
    <property type="entry name" value="PIF1_helicase"/>
</dbReference>
<dbReference type="OrthoDB" id="3267861at2759"/>
<dbReference type="EMBL" id="JAACJJ010000042">
    <property type="protein sequence ID" value="KAF5316214.1"/>
    <property type="molecule type" value="Genomic_DNA"/>
</dbReference>
<reference evidence="3 4" key="1">
    <citation type="journal article" date="2020" name="ISME J.">
        <title>Uncovering the hidden diversity of litter-decomposition mechanisms in mushroom-forming fungi.</title>
        <authorList>
            <person name="Floudas D."/>
            <person name="Bentzer J."/>
            <person name="Ahren D."/>
            <person name="Johansson T."/>
            <person name="Persson P."/>
            <person name="Tunlid A."/>
        </authorList>
    </citation>
    <scope>NUCLEOTIDE SEQUENCE [LARGE SCALE GENOMIC DNA]</scope>
    <source>
        <strain evidence="3 4">CBS 101986</strain>
    </source>
</reference>
<gene>
    <name evidence="3" type="ORF">D9619_006531</name>
</gene>
<proteinExistence type="inferred from homology"/>
<comment type="catalytic activity">
    <reaction evidence="1">
        <text>ATP + H2O = ADP + phosphate + H(+)</text>
        <dbReference type="Rhea" id="RHEA:13065"/>
        <dbReference type="ChEBI" id="CHEBI:15377"/>
        <dbReference type="ChEBI" id="CHEBI:15378"/>
        <dbReference type="ChEBI" id="CHEBI:30616"/>
        <dbReference type="ChEBI" id="CHEBI:43474"/>
        <dbReference type="ChEBI" id="CHEBI:456216"/>
        <dbReference type="EC" id="5.6.2.3"/>
    </reaction>
</comment>
<keyword evidence="1" id="KW-0347">Helicase</keyword>
<dbReference type="SUPFAM" id="SSF52540">
    <property type="entry name" value="P-loop containing nucleoside triphosphate hydrolases"/>
    <property type="match status" value="2"/>
</dbReference>
<protein>
    <recommendedName>
        <fullName evidence="1">ATP-dependent DNA helicase</fullName>
        <ecNumber evidence="1">5.6.2.3</ecNumber>
    </recommendedName>
</protein>
<dbReference type="Pfam" id="PF05970">
    <property type="entry name" value="PIF1"/>
    <property type="match status" value="1"/>
</dbReference>
<dbReference type="InterPro" id="IPR027417">
    <property type="entry name" value="P-loop_NTPase"/>
</dbReference>
<keyword evidence="4" id="KW-1185">Reference proteome</keyword>
<dbReference type="EC" id="5.6.2.3" evidence="1"/>
<evidence type="ECO:0000259" key="2">
    <source>
        <dbReference type="Pfam" id="PF05970"/>
    </source>
</evidence>
<dbReference type="GO" id="GO:0043139">
    <property type="term" value="F:5'-3' DNA helicase activity"/>
    <property type="evidence" value="ECO:0007669"/>
    <property type="project" value="UniProtKB-EC"/>
</dbReference>
<dbReference type="GO" id="GO:0005524">
    <property type="term" value="F:ATP binding"/>
    <property type="evidence" value="ECO:0007669"/>
    <property type="project" value="UniProtKB-KW"/>
</dbReference>